<dbReference type="HOGENOM" id="CLU_043063_1_1_1"/>
<organism evidence="2 3">
    <name type="scientific">Suillus luteus UH-Slu-Lm8-n1</name>
    <dbReference type="NCBI Taxonomy" id="930992"/>
    <lineage>
        <taxon>Eukaryota</taxon>
        <taxon>Fungi</taxon>
        <taxon>Dikarya</taxon>
        <taxon>Basidiomycota</taxon>
        <taxon>Agaricomycotina</taxon>
        <taxon>Agaricomycetes</taxon>
        <taxon>Agaricomycetidae</taxon>
        <taxon>Boletales</taxon>
        <taxon>Suillineae</taxon>
        <taxon>Suillaceae</taxon>
        <taxon>Suillus</taxon>
    </lineage>
</organism>
<feature type="compositionally biased region" description="Acidic residues" evidence="1">
    <location>
        <begin position="11"/>
        <end position="23"/>
    </location>
</feature>
<dbReference type="Proteomes" id="UP000054485">
    <property type="component" value="Unassembled WGS sequence"/>
</dbReference>
<dbReference type="STRING" id="930992.A0A0C9ZZP8"/>
<dbReference type="Pfam" id="PF04614">
    <property type="entry name" value="Pex19"/>
    <property type="match status" value="1"/>
</dbReference>
<feature type="compositionally biased region" description="Low complexity" evidence="1">
    <location>
        <begin position="27"/>
        <end position="66"/>
    </location>
</feature>
<evidence type="ECO:0000313" key="3">
    <source>
        <dbReference type="Proteomes" id="UP000054485"/>
    </source>
</evidence>
<evidence type="ECO:0000256" key="1">
    <source>
        <dbReference type="SAM" id="MobiDB-lite"/>
    </source>
</evidence>
<dbReference type="InParanoid" id="A0A0C9ZZP8"/>
<sequence>MMSNSTKPRVDDEDDVDDLDDVLDQFTPSKVPASSSSQPSTSTSTSSPAVNVPTSSQASKQKPSSANADFGADFAKSLAEEMESLWRDIAQQEVKEGLNNEDETSEQREERERTLAAAWEAMLIEGMDGSADPSLTQGAPIAPKTGEKDGFQSRIRNTMNKLKESESGLKSSDPSSATTSTDPLEALLSQLGGEDEEEMQGVLEAMMGQLMGKDILYEPLKELSDKFPDYLKANASTLTSDDKSRYDAQIICMKQLLEIFESKDYTDDDDKTRTKVVDLMGELQKHGSPPEEIMGPLPPGLSMGADGMPNMPDNCVIS</sequence>
<dbReference type="GO" id="GO:0033328">
    <property type="term" value="F:peroxisome membrane targeting sequence binding"/>
    <property type="evidence" value="ECO:0007669"/>
    <property type="project" value="TreeGrafter"/>
</dbReference>
<feature type="region of interest" description="Disordered" evidence="1">
    <location>
        <begin position="1"/>
        <end position="69"/>
    </location>
</feature>
<dbReference type="InterPro" id="IPR038322">
    <property type="entry name" value="Pex19_C_sf"/>
</dbReference>
<feature type="compositionally biased region" description="Low complexity" evidence="1">
    <location>
        <begin position="168"/>
        <end position="181"/>
    </location>
</feature>
<keyword evidence="3" id="KW-1185">Reference proteome</keyword>
<accession>A0A0C9ZZP8</accession>
<dbReference type="PANTHER" id="PTHR12774:SF2">
    <property type="entry name" value="PEROXISOMAL BIOGENESIS FACTOR 19"/>
    <property type="match status" value="1"/>
</dbReference>
<dbReference type="EMBL" id="KN835221">
    <property type="protein sequence ID" value="KIK43115.1"/>
    <property type="molecule type" value="Genomic_DNA"/>
</dbReference>
<name>A0A0C9ZZP8_9AGAM</name>
<protein>
    <recommendedName>
        <fullName evidence="4">Peroxin-19</fullName>
    </recommendedName>
</protein>
<dbReference type="PANTHER" id="PTHR12774">
    <property type="entry name" value="PEROXISOMAL BIOGENESIS FACTOR 19"/>
    <property type="match status" value="1"/>
</dbReference>
<evidence type="ECO:0008006" key="4">
    <source>
        <dbReference type="Google" id="ProtNLM"/>
    </source>
</evidence>
<dbReference type="AlphaFoldDB" id="A0A0C9ZZP8"/>
<reference evidence="3" key="2">
    <citation type="submission" date="2015-01" db="EMBL/GenBank/DDBJ databases">
        <title>Evolutionary Origins and Diversification of the Mycorrhizal Mutualists.</title>
        <authorList>
            <consortium name="DOE Joint Genome Institute"/>
            <consortium name="Mycorrhizal Genomics Consortium"/>
            <person name="Kohler A."/>
            <person name="Kuo A."/>
            <person name="Nagy L.G."/>
            <person name="Floudas D."/>
            <person name="Copeland A."/>
            <person name="Barry K.W."/>
            <person name="Cichocki N."/>
            <person name="Veneault-Fourrey C."/>
            <person name="LaButti K."/>
            <person name="Lindquist E.A."/>
            <person name="Lipzen A."/>
            <person name="Lundell T."/>
            <person name="Morin E."/>
            <person name="Murat C."/>
            <person name="Riley R."/>
            <person name="Ohm R."/>
            <person name="Sun H."/>
            <person name="Tunlid A."/>
            <person name="Henrissat B."/>
            <person name="Grigoriev I.V."/>
            <person name="Hibbett D.S."/>
            <person name="Martin F."/>
        </authorList>
    </citation>
    <scope>NUCLEOTIDE SEQUENCE [LARGE SCALE GENOMIC DNA]</scope>
    <source>
        <strain evidence="3">UH-Slu-Lm8-n1</strain>
    </source>
</reference>
<reference evidence="2 3" key="1">
    <citation type="submission" date="2014-04" db="EMBL/GenBank/DDBJ databases">
        <authorList>
            <consortium name="DOE Joint Genome Institute"/>
            <person name="Kuo A."/>
            <person name="Ruytinx J."/>
            <person name="Rineau F."/>
            <person name="Colpaert J."/>
            <person name="Kohler A."/>
            <person name="Nagy L.G."/>
            <person name="Floudas D."/>
            <person name="Copeland A."/>
            <person name="Barry K.W."/>
            <person name="Cichocki N."/>
            <person name="Veneault-Fourrey C."/>
            <person name="LaButti K."/>
            <person name="Lindquist E.A."/>
            <person name="Lipzen A."/>
            <person name="Lundell T."/>
            <person name="Morin E."/>
            <person name="Murat C."/>
            <person name="Sun H."/>
            <person name="Tunlid A."/>
            <person name="Henrissat B."/>
            <person name="Grigoriev I.V."/>
            <person name="Hibbett D.S."/>
            <person name="Martin F."/>
            <person name="Nordberg H.P."/>
            <person name="Cantor M.N."/>
            <person name="Hua S.X."/>
        </authorList>
    </citation>
    <scope>NUCLEOTIDE SEQUENCE [LARGE SCALE GENOMIC DNA]</scope>
    <source>
        <strain evidence="2 3">UH-Slu-Lm8-n1</strain>
    </source>
</reference>
<feature type="region of interest" description="Disordered" evidence="1">
    <location>
        <begin position="88"/>
        <end position="113"/>
    </location>
</feature>
<dbReference type="GO" id="GO:0045046">
    <property type="term" value="P:protein import into peroxisome membrane"/>
    <property type="evidence" value="ECO:0007669"/>
    <property type="project" value="TreeGrafter"/>
</dbReference>
<gene>
    <name evidence="2" type="ORF">CY34DRAFT_736460</name>
</gene>
<dbReference type="GO" id="GO:0005778">
    <property type="term" value="C:peroxisomal membrane"/>
    <property type="evidence" value="ECO:0007669"/>
    <property type="project" value="TreeGrafter"/>
</dbReference>
<dbReference type="OrthoDB" id="21292at2759"/>
<feature type="region of interest" description="Disordered" evidence="1">
    <location>
        <begin position="285"/>
        <end position="318"/>
    </location>
</feature>
<feature type="region of interest" description="Disordered" evidence="1">
    <location>
        <begin position="128"/>
        <end position="181"/>
    </location>
</feature>
<evidence type="ECO:0000313" key="2">
    <source>
        <dbReference type="EMBL" id="KIK43115.1"/>
    </source>
</evidence>
<proteinExistence type="predicted"/>
<dbReference type="InterPro" id="IPR006708">
    <property type="entry name" value="Pex19"/>
</dbReference>
<dbReference type="Gene3D" id="1.20.120.900">
    <property type="entry name" value="Pex19, mPTS binding domain"/>
    <property type="match status" value="1"/>
</dbReference>